<dbReference type="EMBL" id="CP001843">
    <property type="protein sequence ID" value="AEF83877.1"/>
    <property type="molecule type" value="Genomic_DNA"/>
</dbReference>
<reference evidence="3 4" key="2">
    <citation type="journal article" date="2011" name="ISME J.">
        <title>RNA-seq reveals cooperative metabolic interactions between two termite-gut spirochete species in co-culture.</title>
        <authorList>
            <person name="Rosenthal A.Z."/>
            <person name="Matson E.G."/>
            <person name="Eldar A."/>
            <person name="Leadbetter J.R."/>
        </authorList>
    </citation>
    <scope>NUCLEOTIDE SEQUENCE [LARGE SCALE GENOMIC DNA]</scope>
    <source>
        <strain evidence="4">ATCC BAA-887 / DSM 12427 / ZAS-2</strain>
    </source>
</reference>
<dbReference type="KEGG" id="tpi:TREPR_1163"/>
<evidence type="ECO:0000313" key="3">
    <source>
        <dbReference type="EMBL" id="AEF83877.1"/>
    </source>
</evidence>
<organism evidence="3 4">
    <name type="scientific">Treponema primitia (strain ATCC BAA-887 / DSM 12427 / ZAS-2)</name>
    <dbReference type="NCBI Taxonomy" id="545694"/>
    <lineage>
        <taxon>Bacteria</taxon>
        <taxon>Pseudomonadati</taxon>
        <taxon>Spirochaetota</taxon>
        <taxon>Spirochaetia</taxon>
        <taxon>Spirochaetales</taxon>
        <taxon>Treponemataceae</taxon>
        <taxon>Treponema</taxon>
    </lineage>
</organism>
<evidence type="ECO:0000313" key="4">
    <source>
        <dbReference type="Proteomes" id="UP000009223"/>
    </source>
</evidence>
<dbReference type="OrthoDB" id="2376460at2"/>
<proteinExistence type="inferred from homology"/>
<dbReference type="Gene3D" id="3.40.1620.10">
    <property type="entry name" value="YefM-like domain"/>
    <property type="match status" value="1"/>
</dbReference>
<dbReference type="Proteomes" id="UP000009223">
    <property type="component" value="Chromosome"/>
</dbReference>
<dbReference type="SUPFAM" id="SSF143120">
    <property type="entry name" value="YefM-like"/>
    <property type="match status" value="1"/>
</dbReference>
<keyword evidence="4" id="KW-1185">Reference proteome</keyword>
<dbReference type="AlphaFoldDB" id="F5YGW5"/>
<dbReference type="HOGENOM" id="CLU_163140_7_0_12"/>
<protein>
    <recommendedName>
        <fullName evidence="2">Antitoxin</fullName>
    </recommendedName>
</protein>
<gene>
    <name evidence="3" type="ordered locus">TREPR_1163</name>
</gene>
<dbReference type="InterPro" id="IPR036165">
    <property type="entry name" value="YefM-like_sf"/>
</dbReference>
<evidence type="ECO:0000256" key="1">
    <source>
        <dbReference type="ARBA" id="ARBA00009981"/>
    </source>
</evidence>
<dbReference type="InterPro" id="IPR006442">
    <property type="entry name" value="Antitoxin_Phd/YefM"/>
</dbReference>
<name>F5YGW5_TREPZ</name>
<dbReference type="RefSeq" id="WP_015708910.1">
    <property type="nucleotide sequence ID" value="NC_015578.1"/>
</dbReference>
<comment type="function">
    <text evidence="2">Antitoxin component of a type II toxin-antitoxin (TA) system.</text>
</comment>
<dbReference type="STRING" id="545694.TREPR_1163"/>
<accession>F5YGW5</accession>
<evidence type="ECO:0000256" key="2">
    <source>
        <dbReference type="RuleBase" id="RU362080"/>
    </source>
</evidence>
<sequence length="78" mass="9015">MTIGTFDAKTHLSEMLDEIQKGRDYVITKRGVPIARLIPYAEDKKVSRRKITKELKEIRNRTTGEPFSIREAIEDGRP</sequence>
<comment type="similarity">
    <text evidence="1 2">Belongs to the phD/YefM antitoxin family.</text>
</comment>
<dbReference type="eggNOG" id="COG4118">
    <property type="taxonomic scope" value="Bacteria"/>
</dbReference>
<reference evidence="4" key="1">
    <citation type="submission" date="2009-12" db="EMBL/GenBank/DDBJ databases">
        <title>Complete sequence of Treponema primitia strain ZAS-2.</title>
        <authorList>
            <person name="Tetu S.G."/>
            <person name="Matson E."/>
            <person name="Ren Q."/>
            <person name="Seshadri R."/>
            <person name="Elbourne L."/>
            <person name="Hassan K.A."/>
            <person name="Durkin A."/>
            <person name="Radune D."/>
            <person name="Mohamoud Y."/>
            <person name="Shay R."/>
            <person name="Jin S."/>
            <person name="Zhang X."/>
            <person name="Lucey K."/>
            <person name="Ballor N.R."/>
            <person name="Ottesen E."/>
            <person name="Rosenthal R."/>
            <person name="Allen A."/>
            <person name="Leadbetter J.R."/>
            <person name="Paulsen I.T."/>
        </authorList>
    </citation>
    <scope>NUCLEOTIDE SEQUENCE [LARGE SCALE GENOMIC DNA]</scope>
    <source>
        <strain evidence="4">ATCC BAA-887 / DSM 12427 / ZAS-2</strain>
    </source>
</reference>
<dbReference type="NCBIfam" id="TIGR01552">
    <property type="entry name" value="phd_fam"/>
    <property type="match status" value="1"/>
</dbReference>
<dbReference type="Pfam" id="PF02604">
    <property type="entry name" value="PhdYeFM_antitox"/>
    <property type="match status" value="1"/>
</dbReference>